<evidence type="ECO:0000256" key="9">
    <source>
        <dbReference type="ARBA" id="ARBA00047944"/>
    </source>
</evidence>
<evidence type="ECO:0000313" key="14">
    <source>
        <dbReference type="Proteomes" id="UP000182229"/>
    </source>
</evidence>
<dbReference type="STRING" id="83449.BON30_02620"/>
<dbReference type="InterPro" id="IPR046886">
    <property type="entry name" value="RsmE_MTase_dom"/>
</dbReference>
<evidence type="ECO:0000313" key="13">
    <source>
        <dbReference type="EMBL" id="OJH42129.1"/>
    </source>
</evidence>
<dbReference type="PANTHER" id="PTHR30027">
    <property type="entry name" value="RIBOSOMAL RNA SMALL SUBUNIT METHYLTRANSFERASE E"/>
    <property type="match status" value="1"/>
</dbReference>
<reference evidence="14" key="1">
    <citation type="submission" date="2016-11" db="EMBL/GenBank/DDBJ databases">
        <authorList>
            <person name="Shukria A."/>
            <person name="Stevens D.C."/>
        </authorList>
    </citation>
    <scope>NUCLEOTIDE SEQUENCE [LARGE SCALE GENOMIC DNA]</scope>
    <source>
        <strain evidence="14">Cbfe23</strain>
    </source>
</reference>
<dbReference type="Pfam" id="PF04452">
    <property type="entry name" value="Methyltrans_RNA"/>
    <property type="match status" value="1"/>
</dbReference>
<comment type="function">
    <text evidence="8 10">Specifically methylates the N3 position of the uracil ring of uridine 1498 (m3U1498) in 16S rRNA. Acts on the fully assembled 30S ribosomal subunit.</text>
</comment>
<evidence type="ECO:0000256" key="8">
    <source>
        <dbReference type="ARBA" id="ARBA00025699"/>
    </source>
</evidence>
<evidence type="ECO:0000256" key="6">
    <source>
        <dbReference type="ARBA" id="ARBA00022679"/>
    </source>
</evidence>
<dbReference type="GO" id="GO:0070475">
    <property type="term" value="P:rRNA base methylation"/>
    <property type="evidence" value="ECO:0007669"/>
    <property type="project" value="TreeGrafter"/>
</dbReference>
<dbReference type="InterPro" id="IPR015947">
    <property type="entry name" value="PUA-like_sf"/>
</dbReference>
<dbReference type="NCBIfam" id="TIGR00046">
    <property type="entry name" value="RsmE family RNA methyltransferase"/>
    <property type="match status" value="1"/>
</dbReference>
<dbReference type="AlphaFoldDB" id="A0A1L9BIQ9"/>
<evidence type="ECO:0000256" key="7">
    <source>
        <dbReference type="ARBA" id="ARBA00022691"/>
    </source>
</evidence>
<dbReference type="CDD" id="cd18084">
    <property type="entry name" value="RsmE-like"/>
    <property type="match status" value="1"/>
</dbReference>
<dbReference type="EMBL" id="MPIN01000001">
    <property type="protein sequence ID" value="OJH42129.1"/>
    <property type="molecule type" value="Genomic_DNA"/>
</dbReference>
<evidence type="ECO:0000256" key="2">
    <source>
        <dbReference type="ARBA" id="ARBA00005528"/>
    </source>
</evidence>
<keyword evidence="5 10" id="KW-0489">Methyltransferase</keyword>
<keyword evidence="6 10" id="KW-0808">Transferase</keyword>
<dbReference type="OrthoDB" id="9815641at2"/>
<evidence type="ECO:0000256" key="3">
    <source>
        <dbReference type="ARBA" id="ARBA00022490"/>
    </source>
</evidence>
<evidence type="ECO:0000256" key="5">
    <source>
        <dbReference type="ARBA" id="ARBA00022603"/>
    </source>
</evidence>
<dbReference type="SUPFAM" id="SSF75217">
    <property type="entry name" value="alpha/beta knot"/>
    <property type="match status" value="1"/>
</dbReference>
<dbReference type="Pfam" id="PF20260">
    <property type="entry name" value="PUA_4"/>
    <property type="match status" value="1"/>
</dbReference>
<comment type="catalytic activity">
    <reaction evidence="9 10">
        <text>uridine(1498) in 16S rRNA + S-adenosyl-L-methionine = N(3)-methyluridine(1498) in 16S rRNA + S-adenosyl-L-homocysteine + H(+)</text>
        <dbReference type="Rhea" id="RHEA:42920"/>
        <dbReference type="Rhea" id="RHEA-COMP:10283"/>
        <dbReference type="Rhea" id="RHEA-COMP:10284"/>
        <dbReference type="ChEBI" id="CHEBI:15378"/>
        <dbReference type="ChEBI" id="CHEBI:57856"/>
        <dbReference type="ChEBI" id="CHEBI:59789"/>
        <dbReference type="ChEBI" id="CHEBI:65315"/>
        <dbReference type="ChEBI" id="CHEBI:74502"/>
        <dbReference type="EC" id="2.1.1.193"/>
    </reaction>
</comment>
<keyword evidence="14" id="KW-1185">Reference proteome</keyword>
<protein>
    <recommendedName>
        <fullName evidence="10">Ribosomal RNA small subunit methyltransferase E</fullName>
        <ecNumber evidence="10">2.1.1.193</ecNumber>
    </recommendedName>
</protein>
<comment type="subcellular location">
    <subcellularLocation>
        <location evidence="1 10">Cytoplasm</location>
    </subcellularLocation>
</comment>
<dbReference type="NCBIfam" id="NF008692">
    <property type="entry name" value="PRK11713.1-5"/>
    <property type="match status" value="1"/>
</dbReference>
<dbReference type="PIRSF" id="PIRSF015601">
    <property type="entry name" value="MTase_slr0722"/>
    <property type="match status" value="1"/>
</dbReference>
<comment type="caution">
    <text evidence="13">The sequence shown here is derived from an EMBL/GenBank/DDBJ whole genome shotgun (WGS) entry which is preliminary data.</text>
</comment>
<keyword evidence="7 10" id="KW-0949">S-adenosyl-L-methionine</keyword>
<dbReference type="RefSeq" id="WP_071896225.1">
    <property type="nucleotide sequence ID" value="NZ_MPIN01000001.1"/>
</dbReference>
<organism evidence="13 14">
    <name type="scientific">Cystobacter ferrugineus</name>
    <dbReference type="NCBI Taxonomy" id="83449"/>
    <lineage>
        <taxon>Bacteria</taxon>
        <taxon>Pseudomonadati</taxon>
        <taxon>Myxococcota</taxon>
        <taxon>Myxococcia</taxon>
        <taxon>Myxococcales</taxon>
        <taxon>Cystobacterineae</taxon>
        <taxon>Archangiaceae</taxon>
        <taxon>Cystobacter</taxon>
    </lineage>
</organism>
<dbReference type="InterPro" id="IPR046887">
    <property type="entry name" value="RsmE_PUA-like"/>
</dbReference>
<dbReference type="InterPro" id="IPR029028">
    <property type="entry name" value="Alpha/beta_knot_MTases"/>
</dbReference>
<feature type="domain" description="Ribosomal RNA small subunit methyltransferase E PUA-like" evidence="12">
    <location>
        <begin position="18"/>
        <end position="61"/>
    </location>
</feature>
<dbReference type="InterPro" id="IPR029026">
    <property type="entry name" value="tRNA_m1G_MTases_N"/>
</dbReference>
<dbReference type="Proteomes" id="UP000182229">
    <property type="component" value="Unassembled WGS sequence"/>
</dbReference>
<dbReference type="GO" id="GO:0070042">
    <property type="term" value="F:rRNA (uridine-N3-)-methyltransferase activity"/>
    <property type="evidence" value="ECO:0007669"/>
    <property type="project" value="TreeGrafter"/>
</dbReference>
<accession>A0A1L9BIQ9</accession>
<sequence length="244" mass="26588">MVRLFVPLPEPAPTEVTLSGERRHYLLHVLRLAEDSVLEVFDGAGRAFSARVLAVEEDTVRLGLGEARHAPPSREVHILQGLPKGDKLEWVLQKGTELGATAFHPVAAARSVVKLEPKRAEERTTRWTKIVEEAARQCRRNDVPRVHPPRALLEAARSLSPDTLLLVLDEEESAVPLSEAFRSRPAGTPVALVVGPEGGLTREEVSALQTFGARPVTLGRRILRTETAALAALTVMAHLDGELG</sequence>
<dbReference type="EC" id="2.1.1.193" evidence="10"/>
<name>A0A1L9BIQ9_9BACT</name>
<dbReference type="GO" id="GO:0005737">
    <property type="term" value="C:cytoplasm"/>
    <property type="evidence" value="ECO:0007669"/>
    <property type="project" value="UniProtKB-SubCell"/>
</dbReference>
<proteinExistence type="inferred from homology"/>
<dbReference type="Gene3D" id="3.40.1280.10">
    <property type="match status" value="1"/>
</dbReference>
<dbReference type="PANTHER" id="PTHR30027:SF3">
    <property type="entry name" value="16S RRNA (URACIL(1498)-N(3))-METHYLTRANSFERASE"/>
    <property type="match status" value="1"/>
</dbReference>
<reference evidence="13 14" key="2">
    <citation type="submission" date="2016-12" db="EMBL/GenBank/DDBJ databases">
        <title>Draft Genome Sequence of Cystobacter ferrugineus Strain Cbfe23.</title>
        <authorList>
            <person name="Akbar S."/>
            <person name="Dowd S.E."/>
            <person name="Stevens D.C."/>
        </authorList>
    </citation>
    <scope>NUCLEOTIDE SEQUENCE [LARGE SCALE GENOMIC DNA]</scope>
    <source>
        <strain evidence="13 14">Cbfe23</strain>
    </source>
</reference>
<evidence type="ECO:0000259" key="12">
    <source>
        <dbReference type="Pfam" id="PF20260"/>
    </source>
</evidence>
<evidence type="ECO:0000256" key="10">
    <source>
        <dbReference type="PIRNR" id="PIRNR015601"/>
    </source>
</evidence>
<evidence type="ECO:0000256" key="1">
    <source>
        <dbReference type="ARBA" id="ARBA00004496"/>
    </source>
</evidence>
<dbReference type="InterPro" id="IPR006700">
    <property type="entry name" value="RsmE"/>
</dbReference>
<keyword evidence="3 10" id="KW-0963">Cytoplasm</keyword>
<evidence type="ECO:0000259" key="11">
    <source>
        <dbReference type="Pfam" id="PF04452"/>
    </source>
</evidence>
<feature type="domain" description="Ribosomal RNA small subunit methyltransferase E methyltransferase" evidence="11">
    <location>
        <begin position="74"/>
        <end position="236"/>
    </location>
</feature>
<keyword evidence="4 10" id="KW-0698">rRNA processing</keyword>
<comment type="similarity">
    <text evidence="2 10">Belongs to the RNA methyltransferase RsmE family.</text>
</comment>
<evidence type="ECO:0000256" key="4">
    <source>
        <dbReference type="ARBA" id="ARBA00022552"/>
    </source>
</evidence>
<gene>
    <name evidence="13" type="ORF">BON30_02620</name>
</gene>
<dbReference type="SUPFAM" id="SSF88697">
    <property type="entry name" value="PUA domain-like"/>
    <property type="match status" value="1"/>
</dbReference>